<sequence length="89" mass="9592">MANPQLTAASFMSRSIEDEQRRFAQEAERLAEQAARIAANPPGVGRSTVSGDLTRLIQEATFLLKRSVTIEAGLEAVGLMNAETATTEQ</sequence>
<name>A0ABQ3CDK4_9ACTN</name>
<evidence type="ECO:0000313" key="1">
    <source>
        <dbReference type="EMBL" id="GGZ83598.1"/>
    </source>
</evidence>
<dbReference type="Proteomes" id="UP000624183">
    <property type="component" value="Unassembled WGS sequence"/>
</dbReference>
<keyword evidence="2" id="KW-1185">Reference proteome</keyword>
<evidence type="ECO:0000313" key="2">
    <source>
        <dbReference type="Proteomes" id="UP000624183"/>
    </source>
</evidence>
<dbReference type="EMBL" id="BMUW01000034">
    <property type="protein sequence ID" value="GGZ83598.1"/>
    <property type="molecule type" value="Genomic_DNA"/>
</dbReference>
<organism evidence="1 2">
    <name type="scientific">Streptomyces rubiginosohelvolus</name>
    <dbReference type="NCBI Taxonomy" id="67362"/>
    <lineage>
        <taxon>Bacteria</taxon>
        <taxon>Bacillati</taxon>
        <taxon>Actinomycetota</taxon>
        <taxon>Actinomycetes</taxon>
        <taxon>Kitasatosporales</taxon>
        <taxon>Streptomycetaceae</taxon>
        <taxon>Streptomyces</taxon>
    </lineage>
</organism>
<gene>
    <name evidence="1" type="ORF">GCM10010328_67330</name>
</gene>
<accession>A0ABQ3CDK4</accession>
<comment type="caution">
    <text evidence="1">The sequence shown here is derived from an EMBL/GenBank/DDBJ whole genome shotgun (WGS) entry which is preliminary data.</text>
</comment>
<reference evidence="2" key="1">
    <citation type="journal article" date="2019" name="Int. J. Syst. Evol. Microbiol.">
        <title>The Global Catalogue of Microorganisms (GCM) 10K type strain sequencing project: providing services to taxonomists for standard genome sequencing and annotation.</title>
        <authorList>
            <consortium name="The Broad Institute Genomics Platform"/>
            <consortium name="The Broad Institute Genome Sequencing Center for Infectious Disease"/>
            <person name="Wu L."/>
            <person name="Ma J."/>
        </authorList>
    </citation>
    <scope>NUCLEOTIDE SEQUENCE [LARGE SCALE GENOMIC DNA]</scope>
    <source>
        <strain evidence="2">JCM 4602</strain>
    </source>
</reference>
<proteinExistence type="predicted"/>
<protein>
    <submittedName>
        <fullName evidence="1">Uncharacterized protein</fullName>
    </submittedName>
</protein>